<dbReference type="PANTHER" id="PTHR34820:SF4">
    <property type="entry name" value="INNER MEMBRANE PROTEIN YEBZ"/>
    <property type="match status" value="1"/>
</dbReference>
<evidence type="ECO:0000256" key="3">
    <source>
        <dbReference type="ARBA" id="ARBA00022729"/>
    </source>
</evidence>
<comment type="caution">
    <text evidence="7">The sequence shown here is derived from an EMBL/GenBank/DDBJ whole genome shotgun (WGS) entry which is preliminary data.</text>
</comment>
<feature type="domain" description="CopC" evidence="6">
    <location>
        <begin position="19"/>
        <end position="131"/>
    </location>
</feature>
<proteinExistence type="predicted"/>
<comment type="subcellular location">
    <subcellularLocation>
        <location evidence="1">Cell envelope</location>
    </subcellularLocation>
</comment>
<dbReference type="PANTHER" id="PTHR34820">
    <property type="entry name" value="INNER MEMBRANE PROTEIN YEBZ"/>
    <property type="match status" value="1"/>
</dbReference>
<dbReference type="EMBL" id="PPPD01000002">
    <property type="protein sequence ID" value="PNY79870.1"/>
    <property type="molecule type" value="Genomic_DNA"/>
</dbReference>
<sequence>MKHLIVLLLLGALSGALAHTEVTVLAPLAGAAVAAPAAVSLRFSEPVNLRFSMFRVMKLPAGQTPEAAAKAALALKAGAPQLLTLGTVPRGMAAQLRLPVKPRLAPGAYLIAWSVLSDDGHPVVGHQVFQVR</sequence>
<evidence type="ECO:0000256" key="4">
    <source>
        <dbReference type="ARBA" id="ARBA00023008"/>
    </source>
</evidence>
<dbReference type="GO" id="GO:0042597">
    <property type="term" value="C:periplasmic space"/>
    <property type="evidence" value="ECO:0007669"/>
    <property type="project" value="InterPro"/>
</dbReference>
<dbReference type="InterPro" id="IPR007348">
    <property type="entry name" value="CopC_dom"/>
</dbReference>
<evidence type="ECO:0000313" key="8">
    <source>
        <dbReference type="Proteomes" id="UP000236379"/>
    </source>
</evidence>
<keyword evidence="4" id="KW-0186">Copper</keyword>
<reference evidence="7 8" key="1">
    <citation type="submission" date="2018-01" db="EMBL/GenBank/DDBJ databases">
        <title>Deinococcus koreensis sp. nov., a radiation-resistant bacterium isolated from river water.</title>
        <authorList>
            <person name="Choi A."/>
        </authorList>
    </citation>
    <scope>NUCLEOTIDE SEQUENCE [LARGE SCALE GENOMIC DNA]</scope>
    <source>
        <strain evidence="7 8">SJW1-2</strain>
    </source>
</reference>
<name>A0A2K3UTN8_9DEIO</name>
<evidence type="ECO:0000313" key="7">
    <source>
        <dbReference type="EMBL" id="PNY79870.1"/>
    </source>
</evidence>
<dbReference type="RefSeq" id="WP_103313854.1">
    <property type="nucleotide sequence ID" value="NZ_PPPD01000002.1"/>
</dbReference>
<dbReference type="Pfam" id="PF04234">
    <property type="entry name" value="CopC"/>
    <property type="match status" value="1"/>
</dbReference>
<dbReference type="GO" id="GO:0006825">
    <property type="term" value="P:copper ion transport"/>
    <property type="evidence" value="ECO:0007669"/>
    <property type="project" value="InterPro"/>
</dbReference>
<dbReference type="InterPro" id="IPR014756">
    <property type="entry name" value="Ig_E-set"/>
</dbReference>
<dbReference type="GO" id="GO:0030313">
    <property type="term" value="C:cell envelope"/>
    <property type="evidence" value="ECO:0007669"/>
    <property type="project" value="UniProtKB-SubCell"/>
</dbReference>
<dbReference type="InterPro" id="IPR032694">
    <property type="entry name" value="CopC/D"/>
</dbReference>
<evidence type="ECO:0000256" key="1">
    <source>
        <dbReference type="ARBA" id="ARBA00004196"/>
    </source>
</evidence>
<evidence type="ECO:0000259" key="6">
    <source>
        <dbReference type="Pfam" id="PF04234"/>
    </source>
</evidence>
<accession>A0A2K3UTN8</accession>
<dbReference type="InterPro" id="IPR014755">
    <property type="entry name" value="Cu-Rt/internalin_Ig-like"/>
</dbReference>
<dbReference type="GO" id="GO:0005507">
    <property type="term" value="F:copper ion binding"/>
    <property type="evidence" value="ECO:0007669"/>
    <property type="project" value="InterPro"/>
</dbReference>
<keyword evidence="3 5" id="KW-0732">Signal</keyword>
<dbReference type="Proteomes" id="UP000236379">
    <property type="component" value="Unassembled WGS sequence"/>
</dbReference>
<dbReference type="OrthoDB" id="2353937at2"/>
<gene>
    <name evidence="7" type="ORF">CVO96_18195</name>
</gene>
<dbReference type="Gene3D" id="2.60.40.1220">
    <property type="match status" value="1"/>
</dbReference>
<dbReference type="GO" id="GO:0005886">
    <property type="term" value="C:plasma membrane"/>
    <property type="evidence" value="ECO:0007669"/>
    <property type="project" value="TreeGrafter"/>
</dbReference>
<dbReference type="SUPFAM" id="SSF81296">
    <property type="entry name" value="E set domains"/>
    <property type="match status" value="1"/>
</dbReference>
<feature type="chain" id="PRO_5014421307" evidence="5">
    <location>
        <begin position="19"/>
        <end position="132"/>
    </location>
</feature>
<dbReference type="GO" id="GO:0046688">
    <property type="term" value="P:response to copper ion"/>
    <property type="evidence" value="ECO:0007669"/>
    <property type="project" value="InterPro"/>
</dbReference>
<feature type="signal peptide" evidence="5">
    <location>
        <begin position="1"/>
        <end position="18"/>
    </location>
</feature>
<keyword evidence="2" id="KW-0479">Metal-binding</keyword>
<evidence type="ECO:0000256" key="5">
    <source>
        <dbReference type="SAM" id="SignalP"/>
    </source>
</evidence>
<organism evidence="7 8">
    <name type="scientific">Deinococcus koreensis</name>
    <dbReference type="NCBI Taxonomy" id="2054903"/>
    <lineage>
        <taxon>Bacteria</taxon>
        <taxon>Thermotogati</taxon>
        <taxon>Deinococcota</taxon>
        <taxon>Deinococci</taxon>
        <taxon>Deinococcales</taxon>
        <taxon>Deinococcaceae</taxon>
        <taxon>Deinococcus</taxon>
    </lineage>
</organism>
<protein>
    <submittedName>
        <fullName evidence="7">Copper resistance protein CopC</fullName>
    </submittedName>
</protein>
<dbReference type="AlphaFoldDB" id="A0A2K3UTN8"/>
<keyword evidence="8" id="KW-1185">Reference proteome</keyword>
<evidence type="ECO:0000256" key="2">
    <source>
        <dbReference type="ARBA" id="ARBA00022723"/>
    </source>
</evidence>